<dbReference type="EMBL" id="FOQH01000005">
    <property type="protein sequence ID" value="SFI27506.1"/>
    <property type="molecule type" value="Genomic_DNA"/>
</dbReference>
<name>A0A1I3GVV2_9RHOB</name>
<feature type="domain" description="AMP-binding enzyme C-terminal" evidence="7">
    <location>
        <begin position="433"/>
        <end position="509"/>
    </location>
</feature>
<evidence type="ECO:0000256" key="2">
    <source>
        <dbReference type="ARBA" id="ARBA00022598"/>
    </source>
</evidence>
<proteinExistence type="inferred from homology"/>
<evidence type="ECO:0000259" key="7">
    <source>
        <dbReference type="Pfam" id="PF13193"/>
    </source>
</evidence>
<keyword evidence="9" id="KW-1185">Reference proteome</keyword>
<evidence type="ECO:0000256" key="5">
    <source>
        <dbReference type="ARBA" id="ARBA00067668"/>
    </source>
</evidence>
<evidence type="ECO:0000256" key="4">
    <source>
        <dbReference type="ARBA" id="ARBA00066616"/>
    </source>
</evidence>
<evidence type="ECO:0000313" key="9">
    <source>
        <dbReference type="Proteomes" id="UP000199377"/>
    </source>
</evidence>
<dbReference type="InterPro" id="IPR050237">
    <property type="entry name" value="ATP-dep_AMP-bd_enzyme"/>
</dbReference>
<dbReference type="EC" id="6.2.1.44" evidence="4"/>
<protein>
    <recommendedName>
        <fullName evidence="5">3-methylmercaptopropionyl-CoA ligase</fullName>
        <ecNumber evidence="4">6.2.1.44</ecNumber>
    </recommendedName>
</protein>
<evidence type="ECO:0000256" key="1">
    <source>
        <dbReference type="ARBA" id="ARBA00006432"/>
    </source>
</evidence>
<evidence type="ECO:0000259" key="6">
    <source>
        <dbReference type="Pfam" id="PF00501"/>
    </source>
</evidence>
<dbReference type="PROSITE" id="PS00455">
    <property type="entry name" value="AMP_BINDING"/>
    <property type="match status" value="1"/>
</dbReference>
<reference evidence="8 9" key="1">
    <citation type="submission" date="2016-10" db="EMBL/GenBank/DDBJ databases">
        <authorList>
            <person name="de Groot N.N."/>
        </authorList>
    </citation>
    <scope>NUCLEOTIDE SEQUENCE [LARGE SCALE GENOMIC DNA]</scope>
    <source>
        <strain evidence="8 9">CGMCC 1.11030</strain>
    </source>
</reference>
<accession>A0A1I3GVV2</accession>
<dbReference type="PANTHER" id="PTHR43767:SF1">
    <property type="entry name" value="NONRIBOSOMAL PEPTIDE SYNTHASE PES1 (EUROFUNG)-RELATED"/>
    <property type="match status" value="1"/>
</dbReference>
<evidence type="ECO:0000256" key="3">
    <source>
        <dbReference type="ARBA" id="ARBA00051915"/>
    </source>
</evidence>
<dbReference type="SUPFAM" id="SSF56801">
    <property type="entry name" value="Acetyl-CoA synthetase-like"/>
    <property type="match status" value="1"/>
</dbReference>
<dbReference type="PANTHER" id="PTHR43767">
    <property type="entry name" value="LONG-CHAIN-FATTY-ACID--COA LIGASE"/>
    <property type="match status" value="1"/>
</dbReference>
<dbReference type="AlphaFoldDB" id="A0A1I3GVV2"/>
<dbReference type="InterPro" id="IPR020845">
    <property type="entry name" value="AMP-binding_CS"/>
</dbReference>
<dbReference type="Gene3D" id="3.30.300.30">
    <property type="match status" value="1"/>
</dbReference>
<organism evidence="8 9">
    <name type="scientific">Albimonas pacifica</name>
    <dbReference type="NCBI Taxonomy" id="1114924"/>
    <lineage>
        <taxon>Bacteria</taxon>
        <taxon>Pseudomonadati</taxon>
        <taxon>Pseudomonadota</taxon>
        <taxon>Alphaproteobacteria</taxon>
        <taxon>Rhodobacterales</taxon>
        <taxon>Paracoccaceae</taxon>
        <taxon>Albimonas</taxon>
    </lineage>
</organism>
<dbReference type="Pfam" id="PF13193">
    <property type="entry name" value="AMP-binding_C"/>
    <property type="match status" value="1"/>
</dbReference>
<sequence>MDGAARTAPAGIDPAVAAGAAGLTVADLFAQRAKLDAGRIALEEGERTWTYAQLDARASRLANALAARGVGRGDRVAILSENRAEYIELLLACARLACIAACQNWRMADGELRHCLGLVEPALIVASPRFAQTAAGLAAELPGAPEVLELGAPYEAALAAESEQPPAARPHPEDGLVILYTSGTTGLPKGALISQRAEVARAMVAASDLPTTPEDGFVAWAPLFHMASTDTSLATLMNGGKVIVMDGYEPDALAEVVAKERIGRLTLMPGMIGGFIEAMKRQGKPAAGVKYCGVMADLVPREQLVEITTLLDAPYLNTFGATETGSTPASRGRIPVGQAPARLDKSQNSWCLVKLVDEEDREVPDGEPGEMCVRGPTLFSGYWNNPETNAKDFRGGWFHMGDVFTRNPDGTLSFVDRRKYLIKSGGENIYPAEIERVLLAFPGVVDAIVVRREDAKWGEVPVAFVVRRDESVTEEALVEACRGEIARYKIPKAVRFVEDAELPRSVTGKIKRQDLEARLKQERA</sequence>
<dbReference type="FunFam" id="3.30.300.30:FF:000008">
    <property type="entry name" value="2,3-dihydroxybenzoate-AMP ligase"/>
    <property type="match status" value="1"/>
</dbReference>
<feature type="domain" description="AMP-dependent synthetase/ligase" evidence="6">
    <location>
        <begin position="29"/>
        <end position="383"/>
    </location>
</feature>
<dbReference type="InterPro" id="IPR000873">
    <property type="entry name" value="AMP-dep_synth/lig_dom"/>
</dbReference>
<dbReference type="InterPro" id="IPR045851">
    <property type="entry name" value="AMP-bd_C_sf"/>
</dbReference>
<comment type="similarity">
    <text evidence="1">Belongs to the ATP-dependent AMP-binding enzyme family.</text>
</comment>
<dbReference type="InterPro" id="IPR042099">
    <property type="entry name" value="ANL_N_sf"/>
</dbReference>
<gene>
    <name evidence="8" type="ORF">SAMN05216258_105362</name>
</gene>
<dbReference type="Pfam" id="PF00501">
    <property type="entry name" value="AMP-binding"/>
    <property type="match status" value="1"/>
</dbReference>
<dbReference type="InterPro" id="IPR025110">
    <property type="entry name" value="AMP-bd_C"/>
</dbReference>
<evidence type="ECO:0000313" key="8">
    <source>
        <dbReference type="EMBL" id="SFI27506.1"/>
    </source>
</evidence>
<dbReference type="GO" id="GO:0016878">
    <property type="term" value="F:acid-thiol ligase activity"/>
    <property type="evidence" value="ECO:0007669"/>
    <property type="project" value="UniProtKB-ARBA"/>
</dbReference>
<dbReference type="Proteomes" id="UP000199377">
    <property type="component" value="Unassembled WGS sequence"/>
</dbReference>
<dbReference type="RefSeq" id="WP_092860177.1">
    <property type="nucleotide sequence ID" value="NZ_FOQH01000005.1"/>
</dbReference>
<comment type="catalytic activity">
    <reaction evidence="3">
        <text>3-(methylsulfanyl)propanoate + ATP + CoA = 3-(methylsulfanyl)propanoyl-CoA + AMP + diphosphate</text>
        <dbReference type="Rhea" id="RHEA:43052"/>
        <dbReference type="ChEBI" id="CHEBI:30616"/>
        <dbReference type="ChEBI" id="CHEBI:33019"/>
        <dbReference type="ChEBI" id="CHEBI:49016"/>
        <dbReference type="ChEBI" id="CHEBI:57287"/>
        <dbReference type="ChEBI" id="CHEBI:82815"/>
        <dbReference type="ChEBI" id="CHEBI:456215"/>
        <dbReference type="EC" id="6.2.1.44"/>
    </reaction>
    <physiologicalReaction direction="left-to-right" evidence="3">
        <dbReference type="Rhea" id="RHEA:43053"/>
    </physiologicalReaction>
</comment>
<dbReference type="OrthoDB" id="9803968at2"/>
<keyword evidence="2" id="KW-0436">Ligase</keyword>
<dbReference type="STRING" id="1114924.SAMN05216258_105362"/>
<dbReference type="Gene3D" id="3.40.50.12780">
    <property type="entry name" value="N-terminal domain of ligase-like"/>
    <property type="match status" value="1"/>
</dbReference>